<keyword evidence="1" id="KW-0812">Transmembrane</keyword>
<accession>A0A0C9M3Q9</accession>
<dbReference type="RefSeq" id="WP_042469218.1">
    <property type="nucleotide sequence ID" value="NZ_BBJS01000043.1"/>
</dbReference>
<dbReference type="EMBL" id="BBJS01000043">
    <property type="protein sequence ID" value="GAN14555.1"/>
    <property type="molecule type" value="Genomic_DNA"/>
</dbReference>
<sequence length="255" mass="27572">MTFSYSLFLALLLLFLGLCFWAGWRVGERTDFLSPTPDRPNSTVTLFIVVFGTIAGHLLGTGFFAAQAAWCRATSVCFDPGFDPNIYRALARGGAGARDASDLALEMWLFAMLLIGAATGSIAHWLVQREAVSGKTDAIAFGWLNPAVQAVKKGDSFVVAYVLTKTSHECFTIAYEGTVQQLALDEEQSIRFVVLNDVDRFLVKISENGLERVDAPSTPITQLQITAVEIANVALEVVRAPDMDVAAIEAEDAGS</sequence>
<evidence type="ECO:0000313" key="3">
    <source>
        <dbReference type="Proteomes" id="UP000032025"/>
    </source>
</evidence>
<keyword evidence="1" id="KW-1133">Transmembrane helix</keyword>
<keyword evidence="3" id="KW-1185">Reference proteome</keyword>
<comment type="caution">
    <text evidence="2">The sequence shown here is derived from an EMBL/GenBank/DDBJ whole genome shotgun (WGS) entry which is preliminary data.</text>
</comment>
<organism evidence="2 3">
    <name type="scientific">Sphingomonas paucimobilis NBRC 13935</name>
    <dbReference type="NCBI Taxonomy" id="1219050"/>
    <lineage>
        <taxon>Bacteria</taxon>
        <taxon>Pseudomonadati</taxon>
        <taxon>Pseudomonadota</taxon>
        <taxon>Alphaproteobacteria</taxon>
        <taxon>Sphingomonadales</taxon>
        <taxon>Sphingomonadaceae</taxon>
        <taxon>Sphingomonas</taxon>
    </lineage>
</organism>
<evidence type="ECO:0000313" key="2">
    <source>
        <dbReference type="EMBL" id="GAN14555.1"/>
    </source>
</evidence>
<protein>
    <submittedName>
        <fullName evidence="2">DNA, contig: SP643</fullName>
    </submittedName>
</protein>
<name>A0A0C9M3Q9_SPHPI</name>
<gene>
    <name evidence="2" type="ORF">SP6_43_00530</name>
</gene>
<dbReference type="GeneID" id="78486493"/>
<reference evidence="2 3" key="1">
    <citation type="submission" date="2014-08" db="EMBL/GenBank/DDBJ databases">
        <title>Whole genome shotgun sequence of Sphingomonas paucimobilis NBRC 13935.</title>
        <authorList>
            <person name="Hosoyama A."/>
            <person name="Hashimoto M."/>
            <person name="Hosoyama Y."/>
            <person name="Noguchi M."/>
            <person name="Uohara A."/>
            <person name="Ohji S."/>
            <person name="Katano-Makiyama Y."/>
            <person name="Ichikawa N."/>
            <person name="Kimura A."/>
            <person name="Yamazoe A."/>
            <person name="Fujita N."/>
        </authorList>
    </citation>
    <scope>NUCLEOTIDE SEQUENCE [LARGE SCALE GENOMIC DNA]</scope>
    <source>
        <strain evidence="2 3">NBRC 13935</strain>
    </source>
</reference>
<evidence type="ECO:0000256" key="1">
    <source>
        <dbReference type="SAM" id="Phobius"/>
    </source>
</evidence>
<feature type="transmembrane region" description="Helical" evidence="1">
    <location>
        <begin position="46"/>
        <end position="66"/>
    </location>
</feature>
<proteinExistence type="predicted"/>
<keyword evidence="1" id="KW-0472">Membrane</keyword>
<dbReference type="Proteomes" id="UP000032025">
    <property type="component" value="Unassembled WGS sequence"/>
</dbReference>
<dbReference type="AlphaFoldDB" id="A0A0C9M3Q9"/>
<feature type="transmembrane region" description="Helical" evidence="1">
    <location>
        <begin position="107"/>
        <end position="127"/>
    </location>
</feature>